<dbReference type="Proteomes" id="UP001554427">
    <property type="component" value="Unassembled WGS sequence"/>
</dbReference>
<proteinExistence type="predicted"/>
<sequence>MQQLTVEYVVVPEKRKTHQFSLKEMHVEALLSLSLTQQISSGD</sequence>
<reference evidence="1 2" key="1">
    <citation type="submission" date="2024-06" db="EMBL/GenBank/DDBJ databases">
        <title>Aliikangiella maris sp. nov., sp. nov., a phycosphere bacterium isolated from seawater and ecosystem role in Phaeocystis globosa blooms.</title>
        <authorList>
            <person name="Li F."/>
        </authorList>
    </citation>
    <scope>NUCLEOTIDE SEQUENCE [LARGE SCALE GENOMIC DNA]</scope>
    <source>
        <strain evidence="1 2">GXAS 306</strain>
    </source>
</reference>
<keyword evidence="2" id="KW-1185">Reference proteome</keyword>
<dbReference type="RefSeq" id="WP_367024524.1">
    <property type="nucleotide sequence ID" value="NZ_JBFDAH010000095.1"/>
</dbReference>
<gene>
    <name evidence="1" type="ORF">ABVT42_22205</name>
</gene>
<evidence type="ECO:0000313" key="1">
    <source>
        <dbReference type="EMBL" id="MEW4368186.1"/>
    </source>
</evidence>
<dbReference type="EMBL" id="JBFDAH010000095">
    <property type="protein sequence ID" value="MEW4368186.1"/>
    <property type="molecule type" value="Genomic_DNA"/>
</dbReference>
<protein>
    <submittedName>
        <fullName evidence="1">Uncharacterized protein</fullName>
    </submittedName>
</protein>
<name>A0ABV3MVG5_9GAMM</name>
<evidence type="ECO:0000313" key="2">
    <source>
        <dbReference type="Proteomes" id="UP001554427"/>
    </source>
</evidence>
<comment type="caution">
    <text evidence="1">The sequence shown here is derived from an EMBL/GenBank/DDBJ whole genome shotgun (WGS) entry which is preliminary data.</text>
</comment>
<organism evidence="1 2">
    <name type="scientific">Aliikangiella maris</name>
    <dbReference type="NCBI Taxonomy" id="3162458"/>
    <lineage>
        <taxon>Bacteria</taxon>
        <taxon>Pseudomonadati</taxon>
        <taxon>Pseudomonadota</taxon>
        <taxon>Gammaproteobacteria</taxon>
        <taxon>Oceanospirillales</taxon>
        <taxon>Pleioneaceae</taxon>
        <taxon>Aliikangiella</taxon>
    </lineage>
</organism>
<accession>A0ABV3MVG5</accession>